<keyword evidence="1" id="KW-1133">Transmembrane helix</keyword>
<keyword evidence="1" id="KW-0812">Transmembrane</keyword>
<organism evidence="2 3">
    <name type="scientific">Plakobranchus ocellatus</name>
    <dbReference type="NCBI Taxonomy" id="259542"/>
    <lineage>
        <taxon>Eukaryota</taxon>
        <taxon>Metazoa</taxon>
        <taxon>Spiralia</taxon>
        <taxon>Lophotrochozoa</taxon>
        <taxon>Mollusca</taxon>
        <taxon>Gastropoda</taxon>
        <taxon>Heterobranchia</taxon>
        <taxon>Euthyneura</taxon>
        <taxon>Panpulmonata</taxon>
        <taxon>Sacoglossa</taxon>
        <taxon>Placobranchoidea</taxon>
        <taxon>Plakobranchidae</taxon>
        <taxon>Plakobranchus</taxon>
    </lineage>
</organism>
<name>A0AAV4DK99_9GAST</name>
<accession>A0AAV4DK99</accession>
<proteinExistence type="predicted"/>
<sequence>MLEEQDRSVIHESLQERYVTCSAKVCWTHIPFYWITSIAKSYKIGDIIRLCLRLNVTPLNLATVPVHLSVLLQALFVISFFKFLFRTRSISISLCLGFETFYQPEQSVAVGPSSYRNVSSFSCGLSSTANTGIAHGPLLKSHYPRRDRIAGANTALKTKAGPDELCTPGTVAVIFKNDCSVHDFFFRTGEARPCRTRPDPGPLCTEPYFRFLAQSSRWSRSLSDLSFAAQSAAALWNHLEVSLLFASP</sequence>
<evidence type="ECO:0000313" key="3">
    <source>
        <dbReference type="Proteomes" id="UP000735302"/>
    </source>
</evidence>
<feature type="transmembrane region" description="Helical" evidence="1">
    <location>
        <begin position="64"/>
        <end position="85"/>
    </location>
</feature>
<dbReference type="AlphaFoldDB" id="A0AAV4DK99"/>
<dbReference type="EMBL" id="BLXT01007982">
    <property type="protein sequence ID" value="GFO44616.1"/>
    <property type="molecule type" value="Genomic_DNA"/>
</dbReference>
<keyword evidence="1" id="KW-0472">Membrane</keyword>
<gene>
    <name evidence="2" type="ORF">PoB_007112100</name>
</gene>
<keyword evidence="3" id="KW-1185">Reference proteome</keyword>
<dbReference type="Proteomes" id="UP000735302">
    <property type="component" value="Unassembled WGS sequence"/>
</dbReference>
<reference evidence="2 3" key="1">
    <citation type="journal article" date="2021" name="Elife">
        <title>Chloroplast acquisition without the gene transfer in kleptoplastic sea slugs, Plakobranchus ocellatus.</title>
        <authorList>
            <person name="Maeda T."/>
            <person name="Takahashi S."/>
            <person name="Yoshida T."/>
            <person name="Shimamura S."/>
            <person name="Takaki Y."/>
            <person name="Nagai Y."/>
            <person name="Toyoda A."/>
            <person name="Suzuki Y."/>
            <person name="Arimoto A."/>
            <person name="Ishii H."/>
            <person name="Satoh N."/>
            <person name="Nishiyama T."/>
            <person name="Hasebe M."/>
            <person name="Maruyama T."/>
            <person name="Minagawa J."/>
            <person name="Obokata J."/>
            <person name="Shigenobu S."/>
        </authorList>
    </citation>
    <scope>NUCLEOTIDE SEQUENCE [LARGE SCALE GENOMIC DNA]</scope>
</reference>
<evidence type="ECO:0000256" key="1">
    <source>
        <dbReference type="SAM" id="Phobius"/>
    </source>
</evidence>
<evidence type="ECO:0000313" key="2">
    <source>
        <dbReference type="EMBL" id="GFO44616.1"/>
    </source>
</evidence>
<comment type="caution">
    <text evidence="2">The sequence shown here is derived from an EMBL/GenBank/DDBJ whole genome shotgun (WGS) entry which is preliminary data.</text>
</comment>
<protein>
    <submittedName>
        <fullName evidence="2">Uncharacterized protein</fullName>
    </submittedName>
</protein>